<dbReference type="GO" id="GO:0031419">
    <property type="term" value="F:cobalamin binding"/>
    <property type="evidence" value="ECO:0007669"/>
    <property type="project" value="InterPro"/>
</dbReference>
<evidence type="ECO:0000256" key="1">
    <source>
        <dbReference type="ARBA" id="ARBA00001966"/>
    </source>
</evidence>
<dbReference type="Gene3D" id="3.80.30.20">
    <property type="entry name" value="tm_1862 like domain"/>
    <property type="match status" value="1"/>
</dbReference>
<feature type="region of interest" description="Disordered" evidence="6">
    <location>
        <begin position="484"/>
        <end position="510"/>
    </location>
</feature>
<evidence type="ECO:0000313" key="9">
    <source>
        <dbReference type="EMBL" id="EEF58747.1"/>
    </source>
</evidence>
<feature type="domain" description="Radical SAM core" evidence="8">
    <location>
        <begin position="159"/>
        <end position="389"/>
    </location>
</feature>
<dbReference type="Pfam" id="PF13311">
    <property type="entry name" value="DUF4080"/>
    <property type="match status" value="1"/>
</dbReference>
<dbReference type="InterPro" id="IPR025288">
    <property type="entry name" value="DUF4080"/>
</dbReference>
<dbReference type="PANTHER" id="PTHR43409:SF16">
    <property type="entry name" value="SLR0320 PROTEIN"/>
    <property type="match status" value="1"/>
</dbReference>
<dbReference type="GO" id="GO:0051536">
    <property type="term" value="F:iron-sulfur cluster binding"/>
    <property type="evidence" value="ECO:0007669"/>
    <property type="project" value="UniProtKB-KW"/>
</dbReference>
<evidence type="ECO:0000256" key="2">
    <source>
        <dbReference type="ARBA" id="ARBA00022691"/>
    </source>
</evidence>
<sequence length="510" mass="58121">MADIVLATLNAKYIHAAFGLRYLMANLGELQSRAALLEFDINQRPIEIVEALLAENPKIIGLGVYIWNVVPTTEVVSALKRIRPDITIVLGGPEVSFEVDRQQIINQADFVITGEADLKFAELCRTLISGGKPAGKIIPAELPALEQLALPYHLYNERDVAHRIIYVEASRGCPFTCEFCLSSLDVPVRQFPLPVLLQNLEELLSRGVQQFKFVDRTFNLNLNTSKALLQFFLDRFRPGLFVHFEMIPDRLPEALREVIAKFPPGALQFEVGIQTFNPEVSKLISRRQDYERLADNFRFLREHTGVHIHADLIVGLPGETVESFGEGFDRLVALKPQEIQVGILKRLRGTPIVRHDAEWSMTYGEHPPYEILQTKLIDFAAMQKMRRFARFWDLIGNSGNFIATTPLIWWEGSPFKEFMRLCDWIYEHLGRKHSIPLADLGEQIFSFLTEQKALPASTVSEALLADYQRGGRSDIPIFLRTHFPETSPSRRDRLRSLAPKRQGRHLQQTN</sequence>
<dbReference type="EMBL" id="ABOX02000038">
    <property type="protein sequence ID" value="EEF58747.1"/>
    <property type="molecule type" value="Genomic_DNA"/>
</dbReference>
<dbReference type="GO" id="GO:0046872">
    <property type="term" value="F:metal ion binding"/>
    <property type="evidence" value="ECO:0007669"/>
    <property type="project" value="UniProtKB-KW"/>
</dbReference>
<accession>B9XN85</accession>
<feature type="domain" description="B12-binding" evidence="7">
    <location>
        <begin position="2"/>
        <end position="134"/>
    </location>
</feature>
<evidence type="ECO:0000313" key="10">
    <source>
        <dbReference type="Proteomes" id="UP000003688"/>
    </source>
</evidence>
<dbReference type="InterPro" id="IPR058240">
    <property type="entry name" value="rSAM_sf"/>
</dbReference>
<dbReference type="AlphaFoldDB" id="B9XN85"/>
<keyword evidence="5" id="KW-0411">Iron-sulfur</keyword>
<organism evidence="9 10">
    <name type="scientific">Pedosphaera parvula (strain Ellin514)</name>
    <dbReference type="NCBI Taxonomy" id="320771"/>
    <lineage>
        <taxon>Bacteria</taxon>
        <taxon>Pseudomonadati</taxon>
        <taxon>Verrucomicrobiota</taxon>
        <taxon>Pedosphaerae</taxon>
        <taxon>Pedosphaerales</taxon>
        <taxon>Pedosphaeraceae</taxon>
        <taxon>Pedosphaera</taxon>
    </lineage>
</organism>
<dbReference type="InterPro" id="IPR007197">
    <property type="entry name" value="rSAM"/>
</dbReference>
<dbReference type="Pfam" id="PF02310">
    <property type="entry name" value="B12-binding"/>
    <property type="match status" value="1"/>
</dbReference>
<name>B9XN85_PEDPL</name>
<dbReference type="InterPro" id="IPR006638">
    <property type="entry name" value="Elp3/MiaA/NifB-like_rSAM"/>
</dbReference>
<dbReference type="PANTHER" id="PTHR43409">
    <property type="entry name" value="ANAEROBIC MAGNESIUM-PROTOPORPHYRIN IX MONOMETHYL ESTER CYCLASE-RELATED"/>
    <property type="match status" value="1"/>
</dbReference>
<comment type="caution">
    <text evidence="9">The sequence shown here is derived from an EMBL/GenBank/DDBJ whole genome shotgun (WGS) entry which is preliminary data.</text>
</comment>
<dbReference type="InterPro" id="IPR006158">
    <property type="entry name" value="Cobalamin-bd"/>
</dbReference>
<gene>
    <name evidence="9" type="ORF">Cflav_PD1843</name>
</gene>
<keyword evidence="2" id="KW-0949">S-adenosyl-L-methionine</keyword>
<comment type="cofactor">
    <cofactor evidence="1">
        <name>[4Fe-4S] cluster</name>
        <dbReference type="ChEBI" id="CHEBI:49883"/>
    </cofactor>
</comment>
<dbReference type="Pfam" id="PF04055">
    <property type="entry name" value="Radical_SAM"/>
    <property type="match status" value="1"/>
</dbReference>
<keyword evidence="3" id="KW-0479">Metal-binding</keyword>
<proteinExistence type="predicted"/>
<evidence type="ECO:0000256" key="3">
    <source>
        <dbReference type="ARBA" id="ARBA00022723"/>
    </source>
</evidence>
<keyword evidence="10" id="KW-1185">Reference proteome</keyword>
<dbReference type="STRING" id="320771.Cflav_PD1843"/>
<evidence type="ECO:0000256" key="5">
    <source>
        <dbReference type="ARBA" id="ARBA00023014"/>
    </source>
</evidence>
<dbReference type="SFLD" id="SFLDG01082">
    <property type="entry name" value="B12-binding_domain_containing"/>
    <property type="match status" value="1"/>
</dbReference>
<evidence type="ECO:0000256" key="6">
    <source>
        <dbReference type="SAM" id="MobiDB-lite"/>
    </source>
</evidence>
<protein>
    <submittedName>
        <fullName evidence="9">Radical SAM domain protein</fullName>
    </submittedName>
</protein>
<dbReference type="SUPFAM" id="SSF102114">
    <property type="entry name" value="Radical SAM enzymes"/>
    <property type="match status" value="1"/>
</dbReference>
<dbReference type="InterPro" id="IPR036724">
    <property type="entry name" value="Cobalamin-bd_sf"/>
</dbReference>
<dbReference type="GO" id="GO:0003824">
    <property type="term" value="F:catalytic activity"/>
    <property type="evidence" value="ECO:0007669"/>
    <property type="project" value="InterPro"/>
</dbReference>
<dbReference type="InterPro" id="IPR051198">
    <property type="entry name" value="BchE-like"/>
</dbReference>
<dbReference type="PROSITE" id="PS51918">
    <property type="entry name" value="RADICAL_SAM"/>
    <property type="match status" value="1"/>
</dbReference>
<dbReference type="InterPro" id="IPR023404">
    <property type="entry name" value="rSAM_horseshoe"/>
</dbReference>
<dbReference type="SMART" id="SM00729">
    <property type="entry name" value="Elp3"/>
    <property type="match status" value="1"/>
</dbReference>
<dbReference type="Proteomes" id="UP000003688">
    <property type="component" value="Unassembled WGS sequence"/>
</dbReference>
<keyword evidence="4" id="KW-0408">Iron</keyword>
<dbReference type="OrthoDB" id="9801424at2"/>
<dbReference type="GO" id="GO:0005829">
    <property type="term" value="C:cytosol"/>
    <property type="evidence" value="ECO:0007669"/>
    <property type="project" value="TreeGrafter"/>
</dbReference>
<dbReference type="SFLD" id="SFLDS00029">
    <property type="entry name" value="Radical_SAM"/>
    <property type="match status" value="1"/>
</dbReference>
<evidence type="ECO:0000259" key="8">
    <source>
        <dbReference type="PROSITE" id="PS51918"/>
    </source>
</evidence>
<dbReference type="RefSeq" id="WP_007417272.1">
    <property type="nucleotide sequence ID" value="NZ_ABOX02000038.1"/>
</dbReference>
<dbReference type="PROSITE" id="PS51332">
    <property type="entry name" value="B12_BINDING"/>
    <property type="match status" value="1"/>
</dbReference>
<evidence type="ECO:0000256" key="4">
    <source>
        <dbReference type="ARBA" id="ARBA00023004"/>
    </source>
</evidence>
<dbReference type="SUPFAM" id="SSF52242">
    <property type="entry name" value="Cobalamin (vitamin B12)-binding domain"/>
    <property type="match status" value="1"/>
</dbReference>
<evidence type="ECO:0000259" key="7">
    <source>
        <dbReference type="PROSITE" id="PS51332"/>
    </source>
</evidence>
<reference evidence="9 10" key="1">
    <citation type="journal article" date="2011" name="J. Bacteriol.">
        <title>Genome sequence of 'Pedosphaera parvula' Ellin514, an aerobic Verrucomicrobial isolate from pasture soil.</title>
        <authorList>
            <person name="Kant R."/>
            <person name="van Passel M.W."/>
            <person name="Sangwan P."/>
            <person name="Palva A."/>
            <person name="Lucas S."/>
            <person name="Copeland A."/>
            <person name="Lapidus A."/>
            <person name="Glavina Del Rio T."/>
            <person name="Dalin E."/>
            <person name="Tice H."/>
            <person name="Bruce D."/>
            <person name="Goodwin L."/>
            <person name="Pitluck S."/>
            <person name="Chertkov O."/>
            <person name="Larimer F.W."/>
            <person name="Land M.L."/>
            <person name="Hauser L."/>
            <person name="Brettin T.S."/>
            <person name="Detter J.C."/>
            <person name="Han S."/>
            <person name="de Vos W.M."/>
            <person name="Janssen P.H."/>
            <person name="Smidt H."/>
        </authorList>
    </citation>
    <scope>NUCLEOTIDE SEQUENCE [LARGE SCALE GENOMIC DNA]</scope>
    <source>
        <strain evidence="9 10">Ellin514</strain>
    </source>
</reference>
<dbReference type="Gene3D" id="3.40.50.280">
    <property type="entry name" value="Cobalamin-binding domain"/>
    <property type="match status" value="1"/>
</dbReference>